<protein>
    <submittedName>
        <fullName evidence="2">Alkylated DNA repair protein</fullName>
    </submittedName>
</protein>
<reference evidence="2" key="1">
    <citation type="submission" date="2018-10" db="EMBL/GenBank/DDBJ databases">
        <title>Hidden diversity of soil giant viruses.</title>
        <authorList>
            <person name="Schulz F."/>
            <person name="Alteio L."/>
            <person name="Goudeau D."/>
            <person name="Ryan E.M."/>
            <person name="Malmstrom R.R."/>
            <person name="Blanchard J."/>
            <person name="Woyke T."/>
        </authorList>
    </citation>
    <scope>NUCLEOTIDE SEQUENCE</scope>
    <source>
        <strain evidence="2">TEV1</strain>
    </source>
</reference>
<dbReference type="GO" id="GO:0006307">
    <property type="term" value="P:DNA alkylation repair"/>
    <property type="evidence" value="ECO:0007669"/>
    <property type="project" value="InterPro"/>
</dbReference>
<dbReference type="PANTHER" id="PTHR31212">
    <property type="entry name" value="ALPHA-KETOGLUTARATE-DEPENDENT DIOXYGENASE ALKB HOMOLOG 3"/>
    <property type="match status" value="1"/>
</dbReference>
<evidence type="ECO:0000259" key="1">
    <source>
        <dbReference type="PROSITE" id="PS51471"/>
    </source>
</evidence>
<evidence type="ECO:0000313" key="2">
    <source>
        <dbReference type="EMBL" id="AYV75908.1"/>
    </source>
</evidence>
<dbReference type="InterPro" id="IPR005123">
    <property type="entry name" value="Oxoglu/Fe-dep_dioxygenase_dom"/>
</dbReference>
<dbReference type="InterPro" id="IPR027450">
    <property type="entry name" value="AlkB-like"/>
</dbReference>
<dbReference type="PANTHER" id="PTHR31212:SF4">
    <property type="entry name" value="ALPHA-KETOGLUTARATE-DEPENDENT DIOXYGENASE ALKB HOMOLOG 3"/>
    <property type="match status" value="1"/>
</dbReference>
<organism evidence="2">
    <name type="scientific">Terrestrivirus sp</name>
    <dbReference type="NCBI Taxonomy" id="2487775"/>
    <lineage>
        <taxon>Viruses</taxon>
        <taxon>Varidnaviria</taxon>
        <taxon>Bamfordvirae</taxon>
        <taxon>Nucleocytoviricota</taxon>
        <taxon>Megaviricetes</taxon>
        <taxon>Imitervirales</taxon>
        <taxon>Mimiviridae</taxon>
        <taxon>Klosneuvirinae</taxon>
    </lineage>
</organism>
<name>A0A3G4ZM48_9VIRU</name>
<dbReference type="GO" id="GO:0051213">
    <property type="term" value="F:dioxygenase activity"/>
    <property type="evidence" value="ECO:0007669"/>
    <property type="project" value="InterPro"/>
</dbReference>
<feature type="domain" description="Fe2OG dioxygenase" evidence="1">
    <location>
        <begin position="107"/>
        <end position="202"/>
    </location>
</feature>
<accession>A0A3G4ZM48</accession>
<dbReference type="Gene3D" id="2.60.120.590">
    <property type="entry name" value="Alpha-ketoglutarate-dependent dioxygenase AlkB-like"/>
    <property type="match status" value="1"/>
</dbReference>
<gene>
    <name evidence="2" type="ORF">Terrestrivirus3_177</name>
</gene>
<dbReference type="PROSITE" id="PS51471">
    <property type="entry name" value="FE2OG_OXY"/>
    <property type="match status" value="1"/>
</dbReference>
<dbReference type="Pfam" id="PF13532">
    <property type="entry name" value="2OG-FeII_Oxy_2"/>
    <property type="match status" value="1"/>
</dbReference>
<dbReference type="InterPro" id="IPR032854">
    <property type="entry name" value="ALKBH3"/>
</dbReference>
<dbReference type="InterPro" id="IPR037151">
    <property type="entry name" value="AlkB-like_sf"/>
</dbReference>
<proteinExistence type="predicted"/>
<dbReference type="SUPFAM" id="SSF51197">
    <property type="entry name" value="Clavaminate synthase-like"/>
    <property type="match status" value="1"/>
</dbReference>
<sequence>MEITQINNDNDLTMNLTDKAVIHYFPNFLSQEEHNKLYEHLEIDEKIKWEQGIYNMFGKNVATPRLLWAMHDSDGKVHDNYKVTKASEWTNEIKGLKEKIETKLNAKITYAQLNCYRDGKDYIGYHSDKEVEKGDSIYSVSLGSQRKFILMNKETENKYEIELKPGSLLVMNYEASNTEFKHTIPKQLKQNGKRYNVTFRNK</sequence>
<dbReference type="EMBL" id="MK071981">
    <property type="protein sequence ID" value="AYV75908.1"/>
    <property type="molecule type" value="Genomic_DNA"/>
</dbReference>